<keyword evidence="2" id="KW-0863">Zinc-finger</keyword>
<feature type="non-terminal residue" evidence="5">
    <location>
        <position position="150"/>
    </location>
</feature>
<accession>G4Z130</accession>
<dbReference type="EMBL" id="JH159152">
    <property type="protein sequence ID" value="EGZ24031.1"/>
    <property type="molecule type" value="Genomic_DNA"/>
</dbReference>
<proteinExistence type="predicted"/>
<keyword evidence="3" id="KW-0862">Zinc</keyword>
<protein>
    <recommendedName>
        <fullName evidence="4">FLYWCH-type domain-containing protein</fullName>
    </recommendedName>
</protein>
<dbReference type="Proteomes" id="UP000002640">
    <property type="component" value="Unassembled WGS sequence"/>
</dbReference>
<dbReference type="Pfam" id="PF04500">
    <property type="entry name" value="FLYWCH"/>
    <property type="match status" value="1"/>
</dbReference>
<organism evidence="5 6">
    <name type="scientific">Phytophthora sojae (strain P6497)</name>
    <name type="common">Soybean stem and root rot agent</name>
    <name type="synonym">Phytophthora megasperma f. sp. glycines</name>
    <dbReference type="NCBI Taxonomy" id="1094619"/>
    <lineage>
        <taxon>Eukaryota</taxon>
        <taxon>Sar</taxon>
        <taxon>Stramenopiles</taxon>
        <taxon>Oomycota</taxon>
        <taxon>Peronosporomycetes</taxon>
        <taxon>Peronosporales</taxon>
        <taxon>Peronosporaceae</taxon>
        <taxon>Phytophthora</taxon>
    </lineage>
</organism>
<dbReference type="KEGG" id="psoj:PHYSODRAFT_487572"/>
<dbReference type="GO" id="GO:0008270">
    <property type="term" value="F:zinc ion binding"/>
    <property type="evidence" value="ECO:0007669"/>
    <property type="project" value="UniProtKB-KW"/>
</dbReference>
<dbReference type="SMR" id="G4Z130"/>
<name>G4Z130_PHYSP</name>
<feature type="domain" description="FLYWCH-type" evidence="4">
    <location>
        <begin position="3"/>
        <end position="49"/>
    </location>
</feature>
<evidence type="ECO:0000313" key="6">
    <source>
        <dbReference type="Proteomes" id="UP000002640"/>
    </source>
</evidence>
<keyword evidence="1" id="KW-0479">Metal-binding</keyword>
<dbReference type="RefSeq" id="XP_009519319.1">
    <property type="nucleotide sequence ID" value="XM_009521024.1"/>
</dbReference>
<keyword evidence="6" id="KW-1185">Reference proteome</keyword>
<evidence type="ECO:0000256" key="2">
    <source>
        <dbReference type="ARBA" id="ARBA00022771"/>
    </source>
</evidence>
<evidence type="ECO:0000256" key="1">
    <source>
        <dbReference type="ARBA" id="ARBA00022723"/>
    </source>
</evidence>
<gene>
    <name evidence="5" type="ORF">PHYSODRAFT_487572</name>
</gene>
<evidence type="ECO:0000313" key="5">
    <source>
        <dbReference type="EMBL" id="EGZ24031.1"/>
    </source>
</evidence>
<dbReference type="OMA" id="MEHKNHT"/>
<dbReference type="InterPro" id="IPR007588">
    <property type="entry name" value="Znf_FLYWCH"/>
</dbReference>
<reference evidence="5 6" key="1">
    <citation type="journal article" date="2006" name="Science">
        <title>Phytophthora genome sequences uncover evolutionary origins and mechanisms of pathogenesis.</title>
        <authorList>
            <person name="Tyler B.M."/>
            <person name="Tripathy S."/>
            <person name="Zhang X."/>
            <person name="Dehal P."/>
            <person name="Jiang R.H."/>
            <person name="Aerts A."/>
            <person name="Arredondo F.D."/>
            <person name="Baxter L."/>
            <person name="Bensasson D."/>
            <person name="Beynon J.L."/>
            <person name="Chapman J."/>
            <person name="Damasceno C.M."/>
            <person name="Dorrance A.E."/>
            <person name="Dou D."/>
            <person name="Dickerman A.W."/>
            <person name="Dubchak I.L."/>
            <person name="Garbelotto M."/>
            <person name="Gijzen M."/>
            <person name="Gordon S.G."/>
            <person name="Govers F."/>
            <person name="Grunwald N.J."/>
            <person name="Huang W."/>
            <person name="Ivors K.L."/>
            <person name="Jones R.W."/>
            <person name="Kamoun S."/>
            <person name="Krampis K."/>
            <person name="Lamour K.H."/>
            <person name="Lee M.K."/>
            <person name="McDonald W.H."/>
            <person name="Medina M."/>
            <person name="Meijer H.J."/>
            <person name="Nordberg E.K."/>
            <person name="Maclean D.J."/>
            <person name="Ospina-Giraldo M.D."/>
            <person name="Morris P.F."/>
            <person name="Phuntumart V."/>
            <person name="Putnam N.H."/>
            <person name="Rash S."/>
            <person name="Rose J.K."/>
            <person name="Sakihama Y."/>
            <person name="Salamov A.A."/>
            <person name="Savidor A."/>
            <person name="Scheuring C.F."/>
            <person name="Smith B.M."/>
            <person name="Sobral B.W."/>
            <person name="Terry A."/>
            <person name="Torto-Alalibo T.A."/>
            <person name="Win J."/>
            <person name="Xu Z."/>
            <person name="Zhang H."/>
            <person name="Grigoriev I.V."/>
            <person name="Rokhsar D.S."/>
            <person name="Boore J.L."/>
        </authorList>
    </citation>
    <scope>NUCLEOTIDE SEQUENCE [LARGE SCALE GENOMIC DNA]</scope>
    <source>
        <strain evidence="5 6">P6497</strain>
    </source>
</reference>
<dbReference type="GeneID" id="20656176"/>
<evidence type="ECO:0000259" key="4">
    <source>
        <dbReference type="Pfam" id="PF04500"/>
    </source>
</evidence>
<evidence type="ECO:0000256" key="3">
    <source>
        <dbReference type="ARBA" id="ARBA00022833"/>
    </source>
</evidence>
<dbReference type="Gene3D" id="2.20.25.240">
    <property type="match status" value="1"/>
</dbReference>
<dbReference type="AlphaFoldDB" id="G4Z130"/>
<sequence length="150" mass="16566">MEHKNHTYSIKSGYNGTVYYICSRVRSTGCPARLTVKSTGVVLEVNSHTCDPPRETVIDASAEMKEIIETLTASDMAMAPTRVWSTAMATLHRKYGKSASLRVMAKPSAVSFVKNVRRELTGGDVFRAIELEPTSLVSADDARPFLQFSY</sequence>
<dbReference type="InParanoid" id="G4Z130"/>